<reference evidence="10 11" key="1">
    <citation type="submission" date="2020-06" db="EMBL/GenBank/DDBJ databases">
        <title>Draft genome of Uliginosibacterium sp. IMCC34675.</title>
        <authorList>
            <person name="Song J."/>
        </authorList>
    </citation>
    <scope>NUCLEOTIDE SEQUENCE [LARGE SCALE GENOMIC DNA]</scope>
    <source>
        <strain evidence="10 11">IMCC34675</strain>
    </source>
</reference>
<comment type="subcellular location">
    <subcellularLocation>
        <location evidence="9">Cell membrane</location>
        <topology evidence="9">Lipid-anchor</topology>
    </subcellularLocation>
    <subcellularLocation>
        <location evidence="1">Membrane</location>
    </subcellularLocation>
</comment>
<evidence type="ECO:0000313" key="11">
    <source>
        <dbReference type="Proteomes" id="UP000778523"/>
    </source>
</evidence>
<keyword evidence="7 9" id="KW-0564">Palmitate</keyword>
<dbReference type="NCBIfam" id="TIGR01845">
    <property type="entry name" value="outer_NodT"/>
    <property type="match status" value="1"/>
</dbReference>
<evidence type="ECO:0000256" key="6">
    <source>
        <dbReference type="ARBA" id="ARBA00023136"/>
    </source>
</evidence>
<evidence type="ECO:0000256" key="1">
    <source>
        <dbReference type="ARBA" id="ARBA00004370"/>
    </source>
</evidence>
<keyword evidence="6 9" id="KW-0472">Membrane</keyword>
<evidence type="ECO:0000256" key="2">
    <source>
        <dbReference type="ARBA" id="ARBA00007613"/>
    </source>
</evidence>
<name>A0ABX2IS60_9RHOO</name>
<dbReference type="Gene3D" id="1.20.1600.10">
    <property type="entry name" value="Outer membrane efflux proteins (OEP)"/>
    <property type="match status" value="1"/>
</dbReference>
<dbReference type="Gene3D" id="2.20.200.10">
    <property type="entry name" value="Outer membrane efflux proteins (OEP)"/>
    <property type="match status" value="1"/>
</dbReference>
<protein>
    <submittedName>
        <fullName evidence="10">Efflux transporter outer membrane subunit</fullName>
    </submittedName>
</protein>
<keyword evidence="11" id="KW-1185">Reference proteome</keyword>
<dbReference type="PANTHER" id="PTHR30203:SF20">
    <property type="entry name" value="MULTIDRUG RESISTANCE OUTER MEMBRANE PROTEIN MDTP-RELATED"/>
    <property type="match status" value="1"/>
</dbReference>
<keyword evidence="5 9" id="KW-0732">Signal</keyword>
<evidence type="ECO:0000256" key="8">
    <source>
        <dbReference type="ARBA" id="ARBA00023288"/>
    </source>
</evidence>
<keyword evidence="8 9" id="KW-0449">Lipoprotein</keyword>
<dbReference type="InterPro" id="IPR003423">
    <property type="entry name" value="OMP_efflux"/>
</dbReference>
<dbReference type="EMBL" id="JABCSC020000006">
    <property type="protein sequence ID" value="NSL56970.1"/>
    <property type="molecule type" value="Genomic_DNA"/>
</dbReference>
<dbReference type="Proteomes" id="UP000778523">
    <property type="component" value="Unassembled WGS sequence"/>
</dbReference>
<feature type="signal peptide" evidence="9">
    <location>
        <begin position="1"/>
        <end position="32"/>
    </location>
</feature>
<evidence type="ECO:0000256" key="7">
    <source>
        <dbReference type="ARBA" id="ARBA00023139"/>
    </source>
</evidence>
<evidence type="ECO:0000256" key="5">
    <source>
        <dbReference type="ARBA" id="ARBA00022729"/>
    </source>
</evidence>
<feature type="chain" id="PRO_5044979707" evidence="9">
    <location>
        <begin position="33"/>
        <end position="483"/>
    </location>
</feature>
<accession>A0ABX2IS60</accession>
<dbReference type="Pfam" id="PF02321">
    <property type="entry name" value="OEP"/>
    <property type="match status" value="2"/>
</dbReference>
<evidence type="ECO:0000313" key="10">
    <source>
        <dbReference type="EMBL" id="NSL56970.1"/>
    </source>
</evidence>
<dbReference type="InterPro" id="IPR010131">
    <property type="entry name" value="MdtP/NodT-like"/>
</dbReference>
<evidence type="ECO:0000256" key="3">
    <source>
        <dbReference type="ARBA" id="ARBA00022452"/>
    </source>
</evidence>
<proteinExistence type="inferred from homology"/>
<evidence type="ECO:0000256" key="9">
    <source>
        <dbReference type="RuleBase" id="RU362097"/>
    </source>
</evidence>
<dbReference type="RefSeq" id="WP_170023245.1">
    <property type="nucleotide sequence ID" value="NZ_JABCSC020000006.1"/>
</dbReference>
<gene>
    <name evidence="10" type="ORF">HJ583_018205</name>
</gene>
<comment type="similarity">
    <text evidence="2 9">Belongs to the outer membrane factor (OMF) (TC 1.B.17) family.</text>
</comment>
<organism evidence="10 11">
    <name type="scientific">Uliginosibacterium aquaticum</name>
    <dbReference type="NCBI Taxonomy" id="2731212"/>
    <lineage>
        <taxon>Bacteria</taxon>
        <taxon>Pseudomonadati</taxon>
        <taxon>Pseudomonadota</taxon>
        <taxon>Betaproteobacteria</taxon>
        <taxon>Rhodocyclales</taxon>
        <taxon>Zoogloeaceae</taxon>
        <taxon>Uliginosibacterium</taxon>
    </lineage>
</organism>
<keyword evidence="3 9" id="KW-1134">Transmembrane beta strand</keyword>
<sequence>MPSLPNTPAAARVSPSLTVLALTSLLALAACAQIPQTGPLSALKPAADWSAEQSLAAPAQRWPQDRWWNDYADAQLDRLIEEALAGAPSLRAAAARLQRAEAGVQTRQAGGGPQLTANASASEAKQSYNYLTPKSMSPQGWNDYGRISLDFSWELDFWGKNRSAVAAATSEREAAAADAAQAALLLSSSIASGYAELARLHAARDTAAAALEVRSKTAQLFQERYTNGLETLGSVRGAEARQAAAEGDLLAADESIALQRNYLAALLGAGPDRGLAIARPTIRLDHAPGLPGQLALELLGRRPDVIAARLRAEAAAKRIDSAKAEFYPNVNLSAFIGVQSLGLDQLFKSGSDIGAVGPAISLPIFDSGRLQAQYKSRRADYEESVANYDSTVTQALREVADAAVSQRALAPRLERGEAAFGAAKQAWQIARNRYDGGLSNYLDVLSAEDAMLSSLRGLTDLQSRAFSLDVALVRALGGGYQHN</sequence>
<dbReference type="PANTHER" id="PTHR30203">
    <property type="entry name" value="OUTER MEMBRANE CATION EFFLUX PROTEIN"/>
    <property type="match status" value="1"/>
</dbReference>
<keyword evidence="4 9" id="KW-0812">Transmembrane</keyword>
<comment type="caution">
    <text evidence="10">The sequence shown here is derived from an EMBL/GenBank/DDBJ whole genome shotgun (WGS) entry which is preliminary data.</text>
</comment>
<evidence type="ECO:0000256" key="4">
    <source>
        <dbReference type="ARBA" id="ARBA00022692"/>
    </source>
</evidence>
<dbReference type="SUPFAM" id="SSF56954">
    <property type="entry name" value="Outer membrane efflux proteins (OEP)"/>
    <property type="match status" value="1"/>
</dbReference>